<keyword evidence="3" id="KW-0675">Receptor</keyword>
<evidence type="ECO:0000256" key="2">
    <source>
        <dbReference type="SAM" id="SignalP"/>
    </source>
</evidence>
<name>A0A285ST11_9BACL</name>
<dbReference type="OrthoDB" id="2087at2"/>
<feature type="signal peptide" evidence="2">
    <location>
        <begin position="1"/>
        <end position="20"/>
    </location>
</feature>
<dbReference type="PANTHER" id="PTHR33376">
    <property type="match status" value="1"/>
</dbReference>
<dbReference type="GO" id="GO:0030288">
    <property type="term" value="C:outer membrane-bounded periplasmic space"/>
    <property type="evidence" value="ECO:0007669"/>
    <property type="project" value="InterPro"/>
</dbReference>
<organism evidence="3 4">
    <name type="scientific">Ureibacillus xyleni</name>
    <dbReference type="NCBI Taxonomy" id="614648"/>
    <lineage>
        <taxon>Bacteria</taxon>
        <taxon>Bacillati</taxon>
        <taxon>Bacillota</taxon>
        <taxon>Bacilli</taxon>
        <taxon>Bacillales</taxon>
        <taxon>Caryophanaceae</taxon>
        <taxon>Ureibacillus</taxon>
    </lineage>
</organism>
<dbReference type="InterPro" id="IPR038404">
    <property type="entry name" value="TRAP_DctP_sf"/>
</dbReference>
<gene>
    <name evidence="3" type="ORF">SAMN05880501_106233</name>
</gene>
<keyword evidence="4" id="KW-1185">Reference proteome</keyword>
<dbReference type="InterPro" id="IPR004682">
    <property type="entry name" value="TRAP_DctP"/>
</dbReference>
<evidence type="ECO:0000313" key="3">
    <source>
        <dbReference type="EMBL" id="SOC11617.1"/>
    </source>
</evidence>
<dbReference type="GO" id="GO:0055085">
    <property type="term" value="P:transmembrane transport"/>
    <property type="evidence" value="ECO:0007669"/>
    <property type="project" value="InterPro"/>
</dbReference>
<protein>
    <submittedName>
        <fullName evidence="3">Tripartite ATP-independent transporter DctP family solute receptor</fullName>
    </submittedName>
</protein>
<dbReference type="PANTHER" id="PTHR33376:SF2">
    <property type="entry name" value="DICARBOXYLATE-BINDING PERIPLASMIC PROTEIN"/>
    <property type="match status" value="1"/>
</dbReference>
<dbReference type="AlphaFoldDB" id="A0A285ST11"/>
<dbReference type="RefSeq" id="WP_097073715.1">
    <property type="nucleotide sequence ID" value="NZ_OBMQ01000006.1"/>
</dbReference>
<evidence type="ECO:0000313" key="4">
    <source>
        <dbReference type="Proteomes" id="UP000219636"/>
    </source>
</evidence>
<dbReference type="GO" id="GO:0030246">
    <property type="term" value="F:carbohydrate binding"/>
    <property type="evidence" value="ECO:0007669"/>
    <property type="project" value="TreeGrafter"/>
</dbReference>
<dbReference type="Gene3D" id="3.40.190.170">
    <property type="entry name" value="Bacterial extracellular solute-binding protein, family 7"/>
    <property type="match status" value="1"/>
</dbReference>
<reference evidence="4" key="1">
    <citation type="submission" date="2017-08" db="EMBL/GenBank/DDBJ databases">
        <authorList>
            <person name="Varghese N."/>
            <person name="Submissions S."/>
        </authorList>
    </citation>
    <scope>NUCLEOTIDE SEQUENCE [LARGE SCALE GENOMIC DNA]</scope>
    <source>
        <strain evidence="4">JC22</strain>
    </source>
</reference>
<dbReference type="PIRSF" id="PIRSF006470">
    <property type="entry name" value="DctB"/>
    <property type="match status" value="1"/>
</dbReference>
<accession>A0A285ST11</accession>
<dbReference type="CDD" id="cd13603">
    <property type="entry name" value="PBP2_TRAP_Siap_TeaA_like"/>
    <property type="match status" value="1"/>
</dbReference>
<dbReference type="NCBIfam" id="TIGR00787">
    <property type="entry name" value="dctP"/>
    <property type="match status" value="1"/>
</dbReference>
<evidence type="ECO:0000256" key="1">
    <source>
        <dbReference type="ARBA" id="ARBA00022729"/>
    </source>
</evidence>
<dbReference type="InterPro" id="IPR018389">
    <property type="entry name" value="DctP_fam"/>
</dbReference>
<dbReference type="Pfam" id="PF03480">
    <property type="entry name" value="DctP"/>
    <property type="match status" value="1"/>
</dbReference>
<dbReference type="EMBL" id="OBMQ01000006">
    <property type="protein sequence ID" value="SOC11617.1"/>
    <property type="molecule type" value="Genomic_DNA"/>
</dbReference>
<feature type="chain" id="PRO_5012605927" evidence="2">
    <location>
        <begin position="21"/>
        <end position="346"/>
    </location>
</feature>
<dbReference type="NCBIfam" id="NF037995">
    <property type="entry name" value="TRAP_S1"/>
    <property type="match status" value="1"/>
</dbReference>
<dbReference type="Proteomes" id="UP000219636">
    <property type="component" value="Unassembled WGS sequence"/>
</dbReference>
<keyword evidence="1 2" id="KW-0732">Signal</keyword>
<proteinExistence type="predicted"/>
<dbReference type="PROSITE" id="PS51257">
    <property type="entry name" value="PROKAR_LIPOPROTEIN"/>
    <property type="match status" value="1"/>
</dbReference>
<sequence>MKLKKYLFMLIMAALAVVLAACGGGEKESDTTAPASSDEASSGESRTFKIAHVVQESHVWNATAIKFGEELEKLSDGRLKVQIFPASQLGAEADMVQQIETGAVDFGFMTNAYMSTREDSLNAWFMPYLFNNLDEAVAMRDSEEAKQMLDTLSSQGLLGLDFMFAGNRHVLMKDGFAKTPEDLKGKKIRIIGSPSMQSYWEKVGAGPTAMPLSEVYTSLQTGVIDGIDIDLDALVTEKYYENAKYLTLTNQTTFPTVIVMSQAIYDQLPAEDQEIVKQAMKTAVDWGVQEAVAREKANLETLKEAGVEVLETIDTAPFQAVSDEVKKEFSEKSEIVKSFIETVESK</sequence>